<name>A0ABZ1QV22_9ACTN</name>
<proteinExistence type="predicted"/>
<organism evidence="1 2">
    <name type="scientific">Streptomyces bobili</name>
    <dbReference type="NCBI Taxonomy" id="67280"/>
    <lineage>
        <taxon>Bacteria</taxon>
        <taxon>Bacillati</taxon>
        <taxon>Actinomycetota</taxon>
        <taxon>Actinomycetes</taxon>
        <taxon>Kitasatosporales</taxon>
        <taxon>Streptomycetaceae</taxon>
        <taxon>Streptomyces</taxon>
    </lineage>
</organism>
<keyword evidence="2" id="KW-1185">Reference proteome</keyword>
<dbReference type="GeneID" id="93761043"/>
<reference evidence="1" key="1">
    <citation type="submission" date="2022-10" db="EMBL/GenBank/DDBJ databases">
        <title>The complete genomes of actinobacterial strains from the NBC collection.</title>
        <authorList>
            <person name="Joergensen T.S."/>
            <person name="Alvarez Arevalo M."/>
            <person name="Sterndorff E.B."/>
            <person name="Faurdal D."/>
            <person name="Vuksanovic O."/>
            <person name="Mourched A.-S."/>
            <person name="Charusanti P."/>
            <person name="Shaw S."/>
            <person name="Blin K."/>
            <person name="Weber T."/>
        </authorList>
    </citation>
    <scope>NUCLEOTIDE SEQUENCE</scope>
    <source>
        <strain evidence="1">NBC_00302</strain>
    </source>
</reference>
<sequence length="47" mass="4949">MGVRTVKETDTAVLFAVSHRRGIAWCAAQPTAAMTITTEADETAPTA</sequence>
<gene>
    <name evidence="1" type="ORF">OHT53_08715</name>
</gene>
<evidence type="ECO:0000313" key="2">
    <source>
        <dbReference type="Proteomes" id="UP001432071"/>
    </source>
</evidence>
<protein>
    <submittedName>
        <fullName evidence="1">Uncharacterized protein</fullName>
    </submittedName>
</protein>
<evidence type="ECO:0000313" key="1">
    <source>
        <dbReference type="EMBL" id="WUN86145.1"/>
    </source>
</evidence>
<dbReference type="Proteomes" id="UP001432071">
    <property type="component" value="Chromosome"/>
</dbReference>
<dbReference type="RefSeq" id="WP_328734608.1">
    <property type="nucleotide sequence ID" value="NZ_CP108038.1"/>
</dbReference>
<accession>A0ABZ1QV22</accession>
<dbReference type="EMBL" id="CP108038">
    <property type="protein sequence ID" value="WUN86145.1"/>
    <property type="molecule type" value="Genomic_DNA"/>
</dbReference>